<feature type="transmembrane region" description="Helical" evidence="4">
    <location>
        <begin position="262"/>
        <end position="287"/>
    </location>
</feature>
<comment type="subcellular location">
    <subcellularLocation>
        <location evidence="1">Membrane</location>
        <topology evidence="1">Multi-pass membrane protein</topology>
    </subcellularLocation>
</comment>
<dbReference type="AlphaFoldDB" id="A0A0G4KYH8"/>
<feature type="transmembrane region" description="Helical" evidence="4">
    <location>
        <begin position="80"/>
        <end position="98"/>
    </location>
</feature>
<dbReference type="PANTHER" id="PTHR11360">
    <property type="entry name" value="MONOCARBOXYLATE TRANSPORTER"/>
    <property type="match status" value="1"/>
</dbReference>
<evidence type="ECO:0000256" key="3">
    <source>
        <dbReference type="SAM" id="MobiDB-lite"/>
    </source>
</evidence>
<feature type="transmembrane region" description="Helical" evidence="4">
    <location>
        <begin position="299"/>
        <end position="319"/>
    </location>
</feature>
<evidence type="ECO:0000256" key="2">
    <source>
        <dbReference type="ARBA" id="ARBA00006727"/>
    </source>
</evidence>
<reference evidence="6" key="1">
    <citation type="submission" date="2015-05" db="EMBL/GenBank/DDBJ databases">
        <authorList>
            <person name="Fogelqvist Johan"/>
        </authorList>
    </citation>
    <scope>NUCLEOTIDE SEQUENCE [LARGE SCALE GENOMIC DNA]</scope>
</reference>
<keyword evidence="4" id="KW-1133">Transmembrane helix</keyword>
<evidence type="ECO:0008006" key="7">
    <source>
        <dbReference type="Google" id="ProtNLM"/>
    </source>
</evidence>
<keyword evidence="4" id="KW-0472">Membrane</keyword>
<evidence type="ECO:0000256" key="4">
    <source>
        <dbReference type="SAM" id="Phobius"/>
    </source>
</evidence>
<evidence type="ECO:0000313" key="5">
    <source>
        <dbReference type="EMBL" id="CRK14823.1"/>
    </source>
</evidence>
<feature type="region of interest" description="Disordered" evidence="3">
    <location>
        <begin position="1"/>
        <end position="29"/>
    </location>
</feature>
<proteinExistence type="inferred from homology"/>
<evidence type="ECO:0000256" key="1">
    <source>
        <dbReference type="ARBA" id="ARBA00004141"/>
    </source>
</evidence>
<dbReference type="EMBL" id="CVQI01005446">
    <property type="protein sequence ID" value="CRK14823.1"/>
    <property type="molecule type" value="Genomic_DNA"/>
</dbReference>
<dbReference type="SUPFAM" id="SSF103473">
    <property type="entry name" value="MFS general substrate transporter"/>
    <property type="match status" value="1"/>
</dbReference>
<dbReference type="Proteomes" id="UP000045706">
    <property type="component" value="Unassembled WGS sequence"/>
</dbReference>
<feature type="transmembrane region" description="Helical" evidence="4">
    <location>
        <begin position="130"/>
        <end position="150"/>
    </location>
</feature>
<feature type="transmembrane region" description="Helical" evidence="4">
    <location>
        <begin position="235"/>
        <end position="256"/>
    </location>
</feature>
<dbReference type="InterPro" id="IPR050327">
    <property type="entry name" value="Proton-linked_MCT"/>
</dbReference>
<feature type="transmembrane region" description="Helical" evidence="4">
    <location>
        <begin position="331"/>
        <end position="354"/>
    </location>
</feature>
<keyword evidence="4" id="KW-0812">Transmembrane</keyword>
<feature type="compositionally biased region" description="Polar residues" evidence="3">
    <location>
        <begin position="1"/>
        <end position="15"/>
    </location>
</feature>
<dbReference type="InterPro" id="IPR011701">
    <property type="entry name" value="MFS"/>
</dbReference>
<dbReference type="Gene3D" id="1.20.1250.20">
    <property type="entry name" value="MFS general substrate transporter like domains"/>
    <property type="match status" value="2"/>
</dbReference>
<feature type="transmembrane region" description="Helical" evidence="4">
    <location>
        <begin position="105"/>
        <end position="124"/>
    </location>
</feature>
<feature type="transmembrane region" description="Helical" evidence="4">
    <location>
        <begin position="366"/>
        <end position="386"/>
    </location>
</feature>
<feature type="transmembrane region" description="Helical" evidence="4">
    <location>
        <begin position="194"/>
        <end position="214"/>
    </location>
</feature>
<protein>
    <recommendedName>
        <fullName evidence="7">Major facilitator superfamily (MFS) profile domain-containing protein</fullName>
    </recommendedName>
</protein>
<gene>
    <name evidence="5" type="ORF">BN1723_010479</name>
</gene>
<comment type="similarity">
    <text evidence="2">Belongs to the major facilitator superfamily. Monocarboxylate porter (TC 2.A.1.13) family.</text>
</comment>
<dbReference type="InterPro" id="IPR036259">
    <property type="entry name" value="MFS_trans_sf"/>
</dbReference>
<name>A0A0G4KYH8_VERLO</name>
<dbReference type="GO" id="GO:0022857">
    <property type="term" value="F:transmembrane transporter activity"/>
    <property type="evidence" value="ECO:0007669"/>
    <property type="project" value="InterPro"/>
</dbReference>
<feature type="transmembrane region" description="Helical" evidence="4">
    <location>
        <begin position="392"/>
        <end position="414"/>
    </location>
</feature>
<organism evidence="5 6">
    <name type="scientific">Verticillium longisporum</name>
    <name type="common">Verticillium dahliae var. longisporum</name>
    <dbReference type="NCBI Taxonomy" id="100787"/>
    <lineage>
        <taxon>Eukaryota</taxon>
        <taxon>Fungi</taxon>
        <taxon>Dikarya</taxon>
        <taxon>Ascomycota</taxon>
        <taxon>Pezizomycotina</taxon>
        <taxon>Sordariomycetes</taxon>
        <taxon>Hypocreomycetidae</taxon>
        <taxon>Glomerellales</taxon>
        <taxon>Plectosphaerellaceae</taxon>
        <taxon>Verticillium</taxon>
    </lineage>
</organism>
<sequence length="427" mass="45023">MTVQDQLSGATTPDAGSSPEGHLQESGDEELAYPEGGLDAWLIVLGAWCAMIPSMGLLNTMAVLHAYVSENQLSHISQSASGWTFSIYAFLLYFCPIFDAHNAGMLLIPGSIGIVASVMALSLSMEYYQFILSFGVLGGISASLLFYLSIAAIGHWFNERRALATGIACTAGGLGGIAFPLIILYSAPHIGFGWSMRIIGFICTASCLAACFLIKKRLPPNRSGCSSIDLKALRDPIFGVTTLTVFCVEFACFVPYTYISSYAIYAGMGAEAAHLLNTLLNAGAVLGRALPGYVADRHGAFNIMSITVIVCMVIIYSSWLTLGSKEAMIQAFTVLFGFWSGAAISLTPVCIGRVSQTKDLGKRSGTAFCVSSFAGLTGIPVAGAILEANGGSYRGLILLTGGFHVITSIAFVGARGVTGCWRPKAVV</sequence>
<feature type="transmembrane region" description="Helical" evidence="4">
    <location>
        <begin position="40"/>
        <end position="68"/>
    </location>
</feature>
<dbReference type="GO" id="GO:0016020">
    <property type="term" value="C:membrane"/>
    <property type="evidence" value="ECO:0007669"/>
    <property type="project" value="UniProtKB-SubCell"/>
</dbReference>
<accession>A0A0G4KYH8</accession>
<dbReference type="PANTHER" id="PTHR11360:SF240">
    <property type="entry name" value="MONOCARBOXYLATE TRANSPORTER (EUROFUNG)-RELATED"/>
    <property type="match status" value="1"/>
</dbReference>
<feature type="transmembrane region" description="Helical" evidence="4">
    <location>
        <begin position="162"/>
        <end position="188"/>
    </location>
</feature>
<evidence type="ECO:0000313" key="6">
    <source>
        <dbReference type="Proteomes" id="UP000045706"/>
    </source>
</evidence>
<dbReference type="Pfam" id="PF07690">
    <property type="entry name" value="MFS_1"/>
    <property type="match status" value="1"/>
</dbReference>